<accession>A0ABT0UFT4</accession>
<keyword evidence="3" id="KW-0472">Membrane</keyword>
<protein>
    <submittedName>
        <fullName evidence="4">Zf-HC2 domain-containing protein</fullName>
    </submittedName>
</protein>
<evidence type="ECO:0000313" key="5">
    <source>
        <dbReference type="Proteomes" id="UP001431429"/>
    </source>
</evidence>
<evidence type="ECO:0000313" key="4">
    <source>
        <dbReference type="EMBL" id="MCM2386859.1"/>
    </source>
</evidence>
<name>A0ABT0UFT4_9ACTN</name>
<evidence type="ECO:0000256" key="1">
    <source>
        <dbReference type="ARBA" id="ARBA00023015"/>
    </source>
</evidence>
<feature type="transmembrane region" description="Helical" evidence="3">
    <location>
        <begin position="247"/>
        <end position="265"/>
    </location>
</feature>
<feature type="transmembrane region" description="Helical" evidence="3">
    <location>
        <begin position="123"/>
        <end position="143"/>
    </location>
</feature>
<keyword evidence="3" id="KW-0812">Transmembrane</keyword>
<evidence type="ECO:0000256" key="3">
    <source>
        <dbReference type="SAM" id="Phobius"/>
    </source>
</evidence>
<keyword evidence="5" id="KW-1185">Reference proteome</keyword>
<dbReference type="InterPro" id="IPR041916">
    <property type="entry name" value="Anti_sigma_zinc_sf"/>
</dbReference>
<feature type="transmembrane region" description="Helical" evidence="3">
    <location>
        <begin position="192"/>
        <end position="210"/>
    </location>
</feature>
<dbReference type="RefSeq" id="WP_250917222.1">
    <property type="nucleotide sequence ID" value="NZ_JAMQAW010000001.1"/>
</dbReference>
<dbReference type="Proteomes" id="UP001431429">
    <property type="component" value="Unassembled WGS sequence"/>
</dbReference>
<proteinExistence type="predicted"/>
<evidence type="ECO:0000256" key="2">
    <source>
        <dbReference type="ARBA" id="ARBA00023163"/>
    </source>
</evidence>
<dbReference type="Gene3D" id="1.10.10.1320">
    <property type="entry name" value="Anti-sigma factor, zinc-finger domain"/>
    <property type="match status" value="1"/>
</dbReference>
<organism evidence="4 5">
    <name type="scientific">Streptomyces albipurpureus</name>
    <dbReference type="NCBI Taxonomy" id="2897419"/>
    <lineage>
        <taxon>Bacteria</taxon>
        <taxon>Bacillati</taxon>
        <taxon>Actinomycetota</taxon>
        <taxon>Actinomycetes</taxon>
        <taxon>Kitasatosporales</taxon>
        <taxon>Streptomycetaceae</taxon>
        <taxon>Streptomyces</taxon>
    </lineage>
</organism>
<keyword evidence="3" id="KW-1133">Transmembrane helix</keyword>
<dbReference type="EMBL" id="JAMQAW010000001">
    <property type="protein sequence ID" value="MCM2386859.1"/>
    <property type="molecule type" value="Genomic_DNA"/>
</dbReference>
<reference evidence="4" key="1">
    <citation type="submission" date="2022-06" db="EMBL/GenBank/DDBJ databases">
        <title>Genome public.</title>
        <authorList>
            <person name="Sun Q."/>
        </authorList>
    </citation>
    <scope>NUCLEOTIDE SEQUENCE</scope>
    <source>
        <strain evidence="4">CWNU-1</strain>
    </source>
</reference>
<feature type="transmembrane region" description="Helical" evidence="3">
    <location>
        <begin position="97"/>
        <end position="117"/>
    </location>
</feature>
<feature type="transmembrane region" description="Helical" evidence="3">
    <location>
        <begin position="164"/>
        <end position="186"/>
    </location>
</feature>
<keyword evidence="1" id="KW-0805">Transcription regulation</keyword>
<keyword evidence="2" id="KW-0804">Transcription</keyword>
<comment type="caution">
    <text evidence="4">The sequence shown here is derived from an EMBL/GenBank/DDBJ whole genome shotgun (WGS) entry which is preliminary data.</text>
</comment>
<gene>
    <name evidence="4" type="ORF">NBG84_00780</name>
</gene>
<sequence length="275" mass="29107">MEHPPTPHPPGEALRHYALGTLPPESRCRLEPHLEHCAPCRSRLVPFVDATAVERNWHALDRAIDLPTPGPWERVLLALGVPDDAARLLTATPALRATWLLGTCLTLVFAALTVRLAEPGGPPLIFLTVAPLLPAAGIAGTLGGRLDPGYELGRVAAPSAFRLVLLRTAVVLATTALLTAAASLVLPRWGPAAFGWLLPSCLLTVTSLLLLPRIGSLPAAATTSVAWLSAVTLTRHSGALFSLPGQSVLAVLLLIALTLLILLRADFDFQKGIRL</sequence>